<name>A0A1H9LP31_9PSEU</name>
<keyword evidence="3" id="KW-1185">Reference proteome</keyword>
<dbReference type="EMBL" id="FOGI01000001">
    <property type="protein sequence ID" value="SER13176.1"/>
    <property type="molecule type" value="Genomic_DNA"/>
</dbReference>
<dbReference type="RefSeq" id="WP_177215408.1">
    <property type="nucleotide sequence ID" value="NZ_FOGI01000001.1"/>
</dbReference>
<dbReference type="PROSITE" id="PS50075">
    <property type="entry name" value="CARRIER"/>
    <property type="match status" value="1"/>
</dbReference>
<evidence type="ECO:0000259" key="1">
    <source>
        <dbReference type="PROSITE" id="PS50075"/>
    </source>
</evidence>
<dbReference type="Gene3D" id="1.10.1200.10">
    <property type="entry name" value="ACP-like"/>
    <property type="match status" value="1"/>
</dbReference>
<dbReference type="STRING" id="155974.SAMN04487818_101685"/>
<proteinExistence type="predicted"/>
<organism evidence="2 3">
    <name type="scientific">Actinokineospora terrae</name>
    <dbReference type="NCBI Taxonomy" id="155974"/>
    <lineage>
        <taxon>Bacteria</taxon>
        <taxon>Bacillati</taxon>
        <taxon>Actinomycetota</taxon>
        <taxon>Actinomycetes</taxon>
        <taxon>Pseudonocardiales</taxon>
        <taxon>Pseudonocardiaceae</taxon>
        <taxon>Actinokineospora</taxon>
    </lineage>
</organism>
<gene>
    <name evidence="2" type="ORF">SAMN04487818_101685</name>
</gene>
<evidence type="ECO:0000313" key="3">
    <source>
        <dbReference type="Proteomes" id="UP000199051"/>
    </source>
</evidence>
<evidence type="ECO:0000313" key="2">
    <source>
        <dbReference type="EMBL" id="SER13176.1"/>
    </source>
</evidence>
<reference evidence="3" key="1">
    <citation type="submission" date="2016-10" db="EMBL/GenBank/DDBJ databases">
        <authorList>
            <person name="Varghese N."/>
            <person name="Submissions S."/>
        </authorList>
    </citation>
    <scope>NUCLEOTIDE SEQUENCE [LARGE SCALE GENOMIC DNA]</scope>
    <source>
        <strain evidence="3">DSM 44260</strain>
    </source>
</reference>
<accession>A0A1H9LP31</accession>
<dbReference type="AlphaFoldDB" id="A0A1H9LP31"/>
<dbReference type="InterPro" id="IPR009081">
    <property type="entry name" value="PP-bd_ACP"/>
</dbReference>
<sequence>MNTTILDLVAEKAELPAAQLDPAHTLEDIGLDSLHLMEIALWMQKEYGVVIAEGELHHEQTLGEAIAFLDTRVGG</sequence>
<feature type="domain" description="Carrier" evidence="1">
    <location>
        <begin position="1"/>
        <end position="73"/>
    </location>
</feature>
<protein>
    <submittedName>
        <fullName evidence="2">Acyl carrier protein</fullName>
    </submittedName>
</protein>
<dbReference type="SUPFAM" id="SSF47336">
    <property type="entry name" value="ACP-like"/>
    <property type="match status" value="1"/>
</dbReference>
<dbReference type="InterPro" id="IPR036736">
    <property type="entry name" value="ACP-like_sf"/>
</dbReference>
<dbReference type="Pfam" id="PF00550">
    <property type="entry name" value="PP-binding"/>
    <property type="match status" value="1"/>
</dbReference>
<dbReference type="Proteomes" id="UP000199051">
    <property type="component" value="Unassembled WGS sequence"/>
</dbReference>